<dbReference type="InterPro" id="IPR038762">
    <property type="entry name" value="ABM_predict"/>
</dbReference>
<keyword evidence="1" id="KW-0472">Membrane</keyword>
<dbReference type="RefSeq" id="WP_076427627.1">
    <property type="nucleotide sequence ID" value="NZ_FTMP01000007.1"/>
</dbReference>
<dbReference type="InterPro" id="IPR007138">
    <property type="entry name" value="ABM_dom"/>
</dbReference>
<name>A0A1N6UYF9_AQUAC</name>
<dbReference type="SUPFAM" id="SSF54909">
    <property type="entry name" value="Dimeric alpha+beta barrel"/>
    <property type="match status" value="1"/>
</dbReference>
<protein>
    <recommendedName>
        <fullName evidence="2">ABM domain-containing protein</fullName>
    </recommendedName>
</protein>
<dbReference type="InterPro" id="IPR011008">
    <property type="entry name" value="Dimeric_a/b-barrel"/>
</dbReference>
<reference evidence="3 4" key="1">
    <citation type="submission" date="2017-01" db="EMBL/GenBank/DDBJ databases">
        <authorList>
            <person name="Mah S.A."/>
            <person name="Swanson W.J."/>
            <person name="Moy G.W."/>
            <person name="Vacquier V.D."/>
        </authorList>
    </citation>
    <scope>NUCLEOTIDE SEQUENCE [LARGE SCALE GENOMIC DNA]</scope>
    <source>
        <strain evidence="3 4">RU36E</strain>
    </source>
</reference>
<keyword evidence="1" id="KW-1133">Transmembrane helix</keyword>
<dbReference type="AlphaFoldDB" id="A0A1N6UYF9"/>
<evidence type="ECO:0000259" key="2">
    <source>
        <dbReference type="Pfam" id="PF03992"/>
    </source>
</evidence>
<evidence type="ECO:0000256" key="1">
    <source>
        <dbReference type="SAM" id="Phobius"/>
    </source>
</evidence>
<proteinExistence type="predicted"/>
<evidence type="ECO:0000313" key="4">
    <source>
        <dbReference type="Proteomes" id="UP000185841"/>
    </source>
</evidence>
<feature type="transmembrane region" description="Helical" evidence="1">
    <location>
        <begin position="141"/>
        <end position="161"/>
    </location>
</feature>
<dbReference type="EMBL" id="FTMP01000007">
    <property type="protein sequence ID" value="SIQ70618.1"/>
    <property type="molecule type" value="Genomic_DNA"/>
</dbReference>
<feature type="transmembrane region" description="Helical" evidence="1">
    <location>
        <begin position="115"/>
        <end position="135"/>
    </location>
</feature>
<evidence type="ECO:0000313" key="3">
    <source>
        <dbReference type="EMBL" id="SIQ70618.1"/>
    </source>
</evidence>
<dbReference type="PANTHER" id="PTHR40057:SF1">
    <property type="entry name" value="SLR1162 PROTEIN"/>
    <property type="match status" value="1"/>
</dbReference>
<sequence length="189" mass="21469">MSTDPVTMLVARRVPRECLQDFRTWLHEGQQLAADFPGYLGSGVLAPPPGDDEFQIIFRFADSTTLTAWEHSASRRAWLQRGSGLFAQPHEHRVSGLDAWFGNALRRPPRWKQSVAIWLAFFPVSLAFNLLFGGLMSEWPMPLRVLLSTLLLTPLMTYWFIPLSTHLLAPWLNPRKPEKGPSLEQDSMA</sequence>
<dbReference type="Pfam" id="PF03992">
    <property type="entry name" value="ABM"/>
    <property type="match status" value="1"/>
</dbReference>
<feature type="domain" description="ABM" evidence="2">
    <location>
        <begin position="6"/>
        <end position="80"/>
    </location>
</feature>
<gene>
    <name evidence="3" type="ORF">SAMN05878282_10722</name>
</gene>
<dbReference type="PANTHER" id="PTHR40057">
    <property type="entry name" value="SLR1162 PROTEIN"/>
    <property type="match status" value="1"/>
</dbReference>
<keyword evidence="1" id="KW-0812">Transmembrane</keyword>
<dbReference type="Gene3D" id="3.30.70.100">
    <property type="match status" value="1"/>
</dbReference>
<accession>A0A1N6UYF9</accession>
<organism evidence="3 4">
    <name type="scientific">Aquipseudomonas alcaligenes</name>
    <name type="common">Pseudomonas alcaligenes</name>
    <dbReference type="NCBI Taxonomy" id="43263"/>
    <lineage>
        <taxon>Bacteria</taxon>
        <taxon>Pseudomonadati</taxon>
        <taxon>Pseudomonadota</taxon>
        <taxon>Gammaproteobacteria</taxon>
        <taxon>Pseudomonadales</taxon>
        <taxon>Pseudomonadaceae</taxon>
        <taxon>Aquipseudomonas</taxon>
    </lineage>
</organism>
<dbReference type="Proteomes" id="UP000185841">
    <property type="component" value="Unassembled WGS sequence"/>
</dbReference>